<dbReference type="AlphaFoldDB" id="A0A6P1TE74"/>
<keyword evidence="1" id="KW-1133">Transmembrane helix</keyword>
<protein>
    <submittedName>
        <fullName evidence="2">Uncharacterized protein</fullName>
    </submittedName>
</protein>
<name>A0A6P1TE74_9FIRM</name>
<accession>A0A6P1TE74</accession>
<keyword evidence="1" id="KW-0812">Transmembrane</keyword>
<feature type="transmembrane region" description="Helical" evidence="1">
    <location>
        <begin position="260"/>
        <end position="280"/>
    </location>
</feature>
<proteinExistence type="predicted"/>
<evidence type="ECO:0000313" key="3">
    <source>
        <dbReference type="Proteomes" id="UP000464314"/>
    </source>
</evidence>
<feature type="transmembrane region" description="Helical" evidence="1">
    <location>
        <begin position="226"/>
        <end position="251"/>
    </location>
</feature>
<evidence type="ECO:0000256" key="1">
    <source>
        <dbReference type="SAM" id="Phobius"/>
    </source>
</evidence>
<sequence length="281" mass="32346">MAVLKSRSIYFIAFFLLFFMVFPLTAKADMGPKPQITVIVKNPPNKEYYLDLLVKEERSYDNLDMDRASFDQNKLALLESYDVDGWHPGLTQGTRIPMHGKLTGDKESDVMIHTFSYVGVPDDFKIIIITPDNHSMVSQEIHRDMFNYKVYFDYNTGEITTEKITFSYIREFLLTCLPTLLIEGFVLLLFGFSLRKNLKPFLIINVLTQILLTASVGQMIQKEGHLSGYFILIPVEIIIFLVEMLAFSLLLKEYSKTRRALYAFTANLLSFLAGIFLLLWA</sequence>
<dbReference type="EMBL" id="CP048000">
    <property type="protein sequence ID" value="QHQ59464.1"/>
    <property type="molecule type" value="Genomic_DNA"/>
</dbReference>
<organism evidence="2 3">
    <name type="scientific">Anaerocolumna sedimenticola</name>
    <dbReference type="NCBI Taxonomy" id="2696063"/>
    <lineage>
        <taxon>Bacteria</taxon>
        <taxon>Bacillati</taxon>
        <taxon>Bacillota</taxon>
        <taxon>Clostridia</taxon>
        <taxon>Lachnospirales</taxon>
        <taxon>Lachnospiraceae</taxon>
        <taxon>Anaerocolumna</taxon>
    </lineage>
</organism>
<gene>
    <name evidence="2" type="ORF">Ana3638_00510</name>
</gene>
<dbReference type="Proteomes" id="UP000464314">
    <property type="component" value="Chromosome"/>
</dbReference>
<keyword evidence="1" id="KW-0472">Membrane</keyword>
<keyword evidence="3" id="KW-1185">Reference proteome</keyword>
<feature type="transmembrane region" description="Helical" evidence="1">
    <location>
        <begin position="172"/>
        <end position="194"/>
    </location>
</feature>
<evidence type="ECO:0000313" key="2">
    <source>
        <dbReference type="EMBL" id="QHQ59464.1"/>
    </source>
</evidence>
<reference evidence="2 3" key="1">
    <citation type="submission" date="2020-01" db="EMBL/GenBank/DDBJ databases">
        <title>Genome analysis of Anaerocolumna sp. CBA3638.</title>
        <authorList>
            <person name="Kim J."/>
            <person name="Roh S.W."/>
        </authorList>
    </citation>
    <scope>NUCLEOTIDE SEQUENCE [LARGE SCALE GENOMIC DNA]</scope>
    <source>
        <strain evidence="2 3">CBA3638</strain>
    </source>
</reference>
<dbReference type="KEGG" id="anr:Ana3638_00510"/>
<feature type="transmembrane region" description="Helical" evidence="1">
    <location>
        <begin position="201"/>
        <end position="220"/>
    </location>
</feature>
<dbReference type="RefSeq" id="WP_161836075.1">
    <property type="nucleotide sequence ID" value="NZ_CP048000.1"/>
</dbReference>